<dbReference type="Proteomes" id="UP001108029">
    <property type="component" value="Unassembled WGS sequence"/>
</dbReference>
<feature type="chain" id="PRO_5040158781" description="DUF4352 domain-containing protein" evidence="1">
    <location>
        <begin position="26"/>
        <end position="165"/>
    </location>
</feature>
<dbReference type="AlphaFoldDB" id="A0A9Q3VZ20"/>
<gene>
    <name evidence="2" type="ORF">LJ657_43065</name>
</gene>
<evidence type="ECO:0000313" key="2">
    <source>
        <dbReference type="EMBL" id="MCD9880223.1"/>
    </source>
</evidence>
<feature type="signal peptide" evidence="1">
    <location>
        <begin position="1"/>
        <end position="25"/>
    </location>
</feature>
<evidence type="ECO:0000313" key="3">
    <source>
        <dbReference type="Proteomes" id="UP001108029"/>
    </source>
</evidence>
<proteinExistence type="predicted"/>
<dbReference type="EMBL" id="JAJSBI010000037">
    <property type="protein sequence ID" value="MCD9880223.1"/>
    <property type="molecule type" value="Genomic_DNA"/>
</dbReference>
<comment type="caution">
    <text evidence="2">The sequence shown here is derived from an EMBL/GenBank/DDBJ whole genome shotgun (WGS) entry which is preliminary data.</text>
</comment>
<dbReference type="RefSeq" id="WP_232655163.1">
    <property type="nucleotide sequence ID" value="NZ_JAJSBI010000037.1"/>
</dbReference>
<keyword evidence="1" id="KW-0732">Signal</keyword>
<protein>
    <recommendedName>
        <fullName evidence="4">DUF4352 domain-containing protein</fullName>
    </recommendedName>
</protein>
<name>A0A9Q3VZ20_9ACTN</name>
<sequence length="165" mass="17227">MRSWNVWLTALGTAALLSTTGVASAAEHSTATGNSVAAAKVKGPGEINTVSTMANSVQPKTPPPNKTCGFFKITGRGVWNFTSRGGQKIWIDVINSSLAPVNISAQQVSGEVGTNLYNGVLGINESTTFTATLFGQEPVTYSDLRFAVDGPSIGTIGVKVRSYIC</sequence>
<evidence type="ECO:0008006" key="4">
    <source>
        <dbReference type="Google" id="ProtNLM"/>
    </source>
</evidence>
<accession>A0A9Q3VZ20</accession>
<reference evidence="2" key="1">
    <citation type="submission" date="2021-12" db="EMBL/GenBank/DDBJ databases">
        <authorList>
            <person name="Lee J.-H."/>
            <person name="Kim S.-B."/>
        </authorList>
    </citation>
    <scope>NUCLEOTIDE SEQUENCE</scope>
    <source>
        <strain evidence="2">NR30</strain>
    </source>
</reference>
<evidence type="ECO:0000256" key="1">
    <source>
        <dbReference type="SAM" id="SignalP"/>
    </source>
</evidence>
<keyword evidence="3" id="KW-1185">Reference proteome</keyword>
<organism evidence="2 3">
    <name type="scientific">Streptomyces guryensis</name>
    <dbReference type="NCBI Taxonomy" id="2886947"/>
    <lineage>
        <taxon>Bacteria</taxon>
        <taxon>Bacillati</taxon>
        <taxon>Actinomycetota</taxon>
        <taxon>Actinomycetes</taxon>
        <taxon>Kitasatosporales</taxon>
        <taxon>Streptomycetaceae</taxon>
        <taxon>Streptomyces</taxon>
    </lineage>
</organism>